<dbReference type="Pfam" id="PF02770">
    <property type="entry name" value="Acyl-CoA_dh_M"/>
    <property type="match status" value="1"/>
</dbReference>
<dbReference type="InterPro" id="IPR009100">
    <property type="entry name" value="AcylCoA_DH/oxidase_NM_dom_sf"/>
</dbReference>
<dbReference type="SUPFAM" id="SSF56645">
    <property type="entry name" value="Acyl-CoA dehydrogenase NM domain-like"/>
    <property type="match status" value="1"/>
</dbReference>
<evidence type="ECO:0000256" key="4">
    <source>
        <dbReference type="ARBA" id="ARBA00022630"/>
    </source>
</evidence>
<gene>
    <name evidence="11" type="ORF">FHS79_003189</name>
</gene>
<keyword evidence="5 7" id="KW-0274">FAD</keyword>
<keyword evidence="6 7" id="KW-0560">Oxidoreductase</keyword>
<dbReference type="Pfam" id="PF02771">
    <property type="entry name" value="Acyl-CoA_dh_N"/>
    <property type="match status" value="1"/>
</dbReference>
<dbReference type="AlphaFoldDB" id="A0A841LBE2"/>
<comment type="cofactor">
    <cofactor evidence="1 7">
        <name>FAD</name>
        <dbReference type="ChEBI" id="CHEBI:57692"/>
    </cofactor>
</comment>
<dbReference type="GO" id="GO:0003995">
    <property type="term" value="F:acyl-CoA dehydrogenase activity"/>
    <property type="evidence" value="ECO:0007669"/>
    <property type="project" value="TreeGrafter"/>
</dbReference>
<dbReference type="Gene3D" id="1.10.540.10">
    <property type="entry name" value="Acyl-CoA dehydrogenase/oxidase, N-terminal domain"/>
    <property type="match status" value="1"/>
</dbReference>
<dbReference type="FunFam" id="2.40.110.10:FF:000002">
    <property type="entry name" value="Acyl-CoA dehydrogenase fadE12"/>
    <property type="match status" value="1"/>
</dbReference>
<evidence type="ECO:0000259" key="8">
    <source>
        <dbReference type="Pfam" id="PF00441"/>
    </source>
</evidence>
<dbReference type="PANTHER" id="PTHR48083:SF13">
    <property type="entry name" value="ACYL-COA DEHYDROGENASE FAMILY MEMBER 11"/>
    <property type="match status" value="1"/>
</dbReference>
<dbReference type="InterPro" id="IPR013786">
    <property type="entry name" value="AcylCoA_DH/ox_N"/>
</dbReference>
<name>A0A841LBE2_9SPHN</name>
<evidence type="ECO:0000256" key="5">
    <source>
        <dbReference type="ARBA" id="ARBA00022827"/>
    </source>
</evidence>
<dbReference type="Gene3D" id="1.20.140.10">
    <property type="entry name" value="Butyryl-CoA Dehydrogenase, subunit A, domain 3"/>
    <property type="match status" value="1"/>
</dbReference>
<protein>
    <submittedName>
        <fullName evidence="11">Alkylation response protein AidB-like acyl-CoA dehydrogenase</fullName>
    </submittedName>
</protein>
<dbReference type="GO" id="GO:0050660">
    <property type="term" value="F:flavin adenine dinucleotide binding"/>
    <property type="evidence" value="ECO:0007669"/>
    <property type="project" value="InterPro"/>
</dbReference>
<dbReference type="GO" id="GO:0033539">
    <property type="term" value="P:fatty acid beta-oxidation using acyl-CoA dehydrogenase"/>
    <property type="evidence" value="ECO:0007669"/>
    <property type="project" value="TreeGrafter"/>
</dbReference>
<organism evidence="11 12">
    <name type="scientific">Polymorphobacter multimanifer</name>
    <dbReference type="NCBI Taxonomy" id="1070431"/>
    <lineage>
        <taxon>Bacteria</taxon>
        <taxon>Pseudomonadati</taxon>
        <taxon>Pseudomonadota</taxon>
        <taxon>Alphaproteobacteria</taxon>
        <taxon>Sphingomonadales</taxon>
        <taxon>Sphingosinicellaceae</taxon>
        <taxon>Polymorphobacter</taxon>
    </lineage>
</organism>
<dbReference type="GO" id="GO:0005737">
    <property type="term" value="C:cytoplasm"/>
    <property type="evidence" value="ECO:0007669"/>
    <property type="project" value="TreeGrafter"/>
</dbReference>
<dbReference type="InterPro" id="IPR009075">
    <property type="entry name" value="AcylCo_DH/oxidase_C"/>
</dbReference>
<evidence type="ECO:0000256" key="3">
    <source>
        <dbReference type="ARBA" id="ARBA00011738"/>
    </source>
</evidence>
<comment type="caution">
    <text evidence="11">The sequence shown here is derived from an EMBL/GenBank/DDBJ whole genome shotgun (WGS) entry which is preliminary data.</text>
</comment>
<keyword evidence="4 7" id="KW-0285">Flavoprotein</keyword>
<evidence type="ECO:0000256" key="6">
    <source>
        <dbReference type="ARBA" id="ARBA00023002"/>
    </source>
</evidence>
<dbReference type="InterPro" id="IPR036250">
    <property type="entry name" value="AcylCo_DH-like_C"/>
</dbReference>
<dbReference type="InterPro" id="IPR050741">
    <property type="entry name" value="Acyl-CoA_dehydrogenase"/>
</dbReference>
<dbReference type="EMBL" id="JACIIV010000029">
    <property type="protein sequence ID" value="MBB6228991.1"/>
    <property type="molecule type" value="Genomic_DNA"/>
</dbReference>
<evidence type="ECO:0000313" key="12">
    <source>
        <dbReference type="Proteomes" id="UP000538147"/>
    </source>
</evidence>
<keyword evidence="12" id="KW-1185">Reference proteome</keyword>
<evidence type="ECO:0000259" key="9">
    <source>
        <dbReference type="Pfam" id="PF02770"/>
    </source>
</evidence>
<sequence>MTNWVTTRAQVKAFVEQHVYPAEDVLDNGVPGGAPDEAMAVMRGLMAEAKRQGLWALGHPKHIGGQGMPFLDYVYVNEVIGRSQHAQVALGTHSLQDSIMLDLYAAPEWREAYLAPLVAGDIFPSFAMTEPDIASSDPTQLMTRAVLDGDEWVIEGRKWFTTGAAGAEYTTVMCRTEGDDVAPHSAFSMIVVPTKTPGYRIIRDTPVLGLKHGLSGHYEVAYENVRVPAGNLLGTRGAGFRIAQQRLGPGRIFHCMRWLGQAQRAFDLMCRRLHERTAFGEKLADKQLMQKHVFDSAAEIQACRLLTLDAARKIDAGDEARIEIGMIKVVGAQMVHNVADRAIQVFGAKGLTPDTPLHIIYRHAREARIYDGPDEVHITSVAKRLLKAYAGNGPGIDFGERDGEVVTRDAARP</sequence>
<evidence type="ECO:0000256" key="2">
    <source>
        <dbReference type="ARBA" id="ARBA00009347"/>
    </source>
</evidence>
<comment type="similarity">
    <text evidence="2 7">Belongs to the acyl-CoA dehydrogenase family.</text>
</comment>
<feature type="domain" description="Acyl-CoA oxidase/dehydrogenase middle" evidence="9">
    <location>
        <begin position="125"/>
        <end position="212"/>
    </location>
</feature>
<dbReference type="Pfam" id="PF00441">
    <property type="entry name" value="Acyl-CoA_dh_1"/>
    <property type="match status" value="1"/>
</dbReference>
<dbReference type="SUPFAM" id="SSF47203">
    <property type="entry name" value="Acyl-CoA dehydrogenase C-terminal domain-like"/>
    <property type="match status" value="1"/>
</dbReference>
<feature type="domain" description="Acyl-CoA dehydrogenase/oxidase N-terminal" evidence="10">
    <location>
        <begin position="7"/>
        <end position="121"/>
    </location>
</feature>
<dbReference type="InterPro" id="IPR037069">
    <property type="entry name" value="AcylCoA_DH/ox_N_sf"/>
</dbReference>
<dbReference type="Gene3D" id="2.40.110.10">
    <property type="entry name" value="Butyryl-CoA Dehydrogenase, subunit A, domain 2"/>
    <property type="match status" value="1"/>
</dbReference>
<accession>A0A841LBE2</accession>
<comment type="subunit">
    <text evidence="3">Homodimer.</text>
</comment>
<evidence type="ECO:0000256" key="7">
    <source>
        <dbReference type="RuleBase" id="RU362125"/>
    </source>
</evidence>
<dbReference type="PANTHER" id="PTHR48083">
    <property type="entry name" value="MEDIUM-CHAIN SPECIFIC ACYL-COA DEHYDROGENASE, MITOCHONDRIAL-RELATED"/>
    <property type="match status" value="1"/>
</dbReference>
<dbReference type="RefSeq" id="WP_184202318.1">
    <property type="nucleotide sequence ID" value="NZ_JACIIV010000029.1"/>
</dbReference>
<feature type="domain" description="Acyl-CoA dehydrogenase/oxidase C-terminal" evidence="8">
    <location>
        <begin position="237"/>
        <end position="386"/>
    </location>
</feature>
<dbReference type="InterPro" id="IPR046373">
    <property type="entry name" value="Acyl-CoA_Oxase/DH_mid-dom_sf"/>
</dbReference>
<proteinExistence type="inferred from homology"/>
<dbReference type="Proteomes" id="UP000538147">
    <property type="component" value="Unassembled WGS sequence"/>
</dbReference>
<dbReference type="InterPro" id="IPR006091">
    <property type="entry name" value="Acyl-CoA_Oxase/DH_mid-dom"/>
</dbReference>
<reference evidence="11 12" key="1">
    <citation type="submission" date="2020-08" db="EMBL/GenBank/DDBJ databases">
        <title>Genomic Encyclopedia of Type Strains, Phase IV (KMG-IV): sequencing the most valuable type-strain genomes for metagenomic binning, comparative biology and taxonomic classification.</title>
        <authorList>
            <person name="Goeker M."/>
        </authorList>
    </citation>
    <scope>NUCLEOTIDE SEQUENCE [LARGE SCALE GENOMIC DNA]</scope>
    <source>
        <strain evidence="11 12">DSM 102189</strain>
    </source>
</reference>
<evidence type="ECO:0000256" key="1">
    <source>
        <dbReference type="ARBA" id="ARBA00001974"/>
    </source>
</evidence>
<evidence type="ECO:0000313" key="11">
    <source>
        <dbReference type="EMBL" id="MBB6228991.1"/>
    </source>
</evidence>
<evidence type="ECO:0000259" key="10">
    <source>
        <dbReference type="Pfam" id="PF02771"/>
    </source>
</evidence>